<dbReference type="EMBL" id="RCVZ01000016">
    <property type="protein sequence ID" value="RLQ93227.1"/>
    <property type="molecule type" value="Genomic_DNA"/>
</dbReference>
<keyword evidence="2" id="KW-1185">Reference proteome</keyword>
<evidence type="ECO:0008006" key="3">
    <source>
        <dbReference type="Google" id="ProtNLM"/>
    </source>
</evidence>
<proteinExistence type="predicted"/>
<reference evidence="1 2" key="1">
    <citation type="submission" date="2018-10" db="EMBL/GenBank/DDBJ databases">
        <title>Falsibacillus sp. genome draft.</title>
        <authorList>
            <person name="Shi S."/>
        </authorList>
    </citation>
    <scope>NUCLEOTIDE SEQUENCE [LARGE SCALE GENOMIC DNA]</scope>
    <source>
        <strain evidence="1 2">GY 10110</strain>
    </source>
</reference>
<protein>
    <recommendedName>
        <fullName evidence="3">DUF2187 domain-containing protein</fullName>
    </recommendedName>
</protein>
<gene>
    <name evidence="1" type="ORF">D9X91_18530</name>
</gene>
<evidence type="ECO:0000313" key="1">
    <source>
        <dbReference type="EMBL" id="RLQ93227.1"/>
    </source>
</evidence>
<name>A0A3L7JQY1_9BACI</name>
<comment type="caution">
    <text evidence="1">The sequence shown here is derived from an EMBL/GenBank/DDBJ whole genome shotgun (WGS) entry which is preliminary data.</text>
</comment>
<organism evidence="1 2">
    <name type="scientific">Falsibacillus albus</name>
    <dbReference type="NCBI Taxonomy" id="2478915"/>
    <lineage>
        <taxon>Bacteria</taxon>
        <taxon>Bacillati</taxon>
        <taxon>Bacillota</taxon>
        <taxon>Bacilli</taxon>
        <taxon>Bacillales</taxon>
        <taxon>Bacillaceae</taxon>
        <taxon>Falsibacillus</taxon>
    </lineage>
</organism>
<dbReference type="Proteomes" id="UP000276770">
    <property type="component" value="Unassembled WGS sequence"/>
</dbReference>
<evidence type="ECO:0000313" key="2">
    <source>
        <dbReference type="Proteomes" id="UP000276770"/>
    </source>
</evidence>
<accession>A0A3L7JQY1</accession>
<sequence length="75" mass="8921">MNGGYPINDIIKEKGSVRLKNSNNRFKQGDLVHIKQTGEQVTVLKWQYVKHMKTYSYIVAEHPKTFYFEKEFQKI</sequence>
<dbReference type="AlphaFoldDB" id="A0A3L7JQY1"/>